<dbReference type="CDD" id="cd00130">
    <property type="entry name" value="PAS"/>
    <property type="match status" value="1"/>
</dbReference>
<feature type="domain" description="GGDEF" evidence="8">
    <location>
        <begin position="530"/>
        <end position="660"/>
    </location>
</feature>
<reference evidence="9 10" key="1">
    <citation type="submission" date="2018-03" db="EMBL/GenBank/DDBJ databases">
        <title>Comparative genomics illustrates the genes involved in a hyperalkaliphilic mechanisms of Serpentinomonas isolated from highly-alkaline calcium-rich serpentinized springs.</title>
        <authorList>
            <person name="Suzuki S."/>
            <person name="Ishii S."/>
            <person name="Walworth N."/>
            <person name="Bird L."/>
            <person name="Kuenen J.G."/>
            <person name="Nealson K.H."/>
        </authorList>
    </citation>
    <scope>NUCLEOTIDE SEQUENCE [LARGE SCALE GENOMIC DNA]</scope>
    <source>
        <strain evidence="9 10">83</strain>
    </source>
</reference>
<dbReference type="InterPro" id="IPR035965">
    <property type="entry name" value="PAS-like_dom_sf"/>
</dbReference>
<dbReference type="PANTHER" id="PTHR46663">
    <property type="entry name" value="DIGUANYLATE CYCLASE DGCT-RELATED"/>
    <property type="match status" value="1"/>
</dbReference>
<proteinExistence type="predicted"/>
<dbReference type="CDD" id="cd12914">
    <property type="entry name" value="PDC1_DGC_like"/>
    <property type="match status" value="1"/>
</dbReference>
<gene>
    <name evidence="9" type="ORF">C6P61_10465</name>
</gene>
<dbReference type="SMART" id="SM00086">
    <property type="entry name" value="PAC"/>
    <property type="match status" value="1"/>
</dbReference>
<dbReference type="InterPro" id="IPR043128">
    <property type="entry name" value="Rev_trsase/Diguanyl_cyclase"/>
</dbReference>
<dbReference type="SMART" id="SM00091">
    <property type="entry name" value="PAS"/>
    <property type="match status" value="1"/>
</dbReference>
<feature type="transmembrane region" description="Helical" evidence="6">
    <location>
        <begin position="299"/>
        <end position="320"/>
    </location>
</feature>
<feature type="domain" description="PAC" evidence="7">
    <location>
        <begin position="421"/>
        <end position="473"/>
    </location>
</feature>
<dbReference type="InterPro" id="IPR033479">
    <property type="entry name" value="dCache_1"/>
</dbReference>
<protein>
    <recommendedName>
        <fullName evidence="11">Diguanylate cyclase</fullName>
    </recommendedName>
</protein>
<dbReference type="CDD" id="cd12915">
    <property type="entry name" value="PDC2_DGC_like"/>
    <property type="match status" value="1"/>
</dbReference>
<dbReference type="GO" id="GO:0005886">
    <property type="term" value="C:plasma membrane"/>
    <property type="evidence" value="ECO:0007669"/>
    <property type="project" value="UniProtKB-SubCell"/>
</dbReference>
<dbReference type="Gene3D" id="3.30.70.270">
    <property type="match status" value="1"/>
</dbReference>
<sequence length="661" mass="73440">MSDASLSYPSDRARWTGLVLLLLGLAGALGFDLYSDYRSAHASEREHVDKAARTVELNLSRSLQTTSDALDSIRDELPWLLSQQIEHQNPQLLNRRLQAMAVAQTGVRSLLVVNAAGRLIASSRPELVGQDVSQGERYQIISRGLDPALLYVTAPALSPLKTYVMSVGRVLLDRHGKFDGYVLAVLDPDYFSVLLDSVRYAPDMRLALIHQDGKVVFRLPDLEGVTGLDLRTKPDALYWQHVRSGQDRSLIEGHTPTTDRELLVAFRSIRPTSSPADKSLVVSVSREQAAILAPWRKALLVRSTLFGLVTCVAATGLLICQRRRAAYARLQAIRQADQEQAEAQLRDSEQRFRDLFVHLPVAYQSLDVAGCWLDANQRMADLLGFDSPQQLLGLDFIDFWSDQCRSQFDSAYDQFKANHNVDGEITLRRRDGRPVDVLFTGRIQRDAQGRFLRTHCVLLDISERRAMEQHVLQLNAELESKVEARTAALAQANEELHHQTRHDALTGLANRMAANERLRSEFLLMKRSLHPYAVLLLDIDHFKRVNDSLGHDAGDKVLQGVAHLLRVSLRESDLLARWGGEEFLVLLPATDMTEACLVAEKLRQAVEQAPDLGAGGITLSIGVATAGPDQLSEDDAVRLADLRLYGAKKAGRNRVQAGAAA</sequence>
<keyword evidence="10" id="KW-1185">Reference proteome</keyword>
<dbReference type="PANTHER" id="PTHR46663:SF4">
    <property type="entry name" value="DIGUANYLATE CYCLASE DGCT-RELATED"/>
    <property type="match status" value="1"/>
</dbReference>
<dbReference type="InterPro" id="IPR052163">
    <property type="entry name" value="DGC-Regulatory_Protein"/>
</dbReference>
<dbReference type="SUPFAM" id="SSF55785">
    <property type="entry name" value="PYP-like sensor domain (PAS domain)"/>
    <property type="match status" value="1"/>
</dbReference>
<dbReference type="InterPro" id="IPR000700">
    <property type="entry name" value="PAS-assoc_C"/>
</dbReference>
<dbReference type="AlphaFoldDB" id="A0A2S9KDQ5"/>
<dbReference type="Pfam" id="PF00990">
    <property type="entry name" value="GGDEF"/>
    <property type="match status" value="1"/>
</dbReference>
<dbReference type="Pfam" id="PF00989">
    <property type="entry name" value="PAS"/>
    <property type="match status" value="1"/>
</dbReference>
<dbReference type="InterPro" id="IPR000014">
    <property type="entry name" value="PAS"/>
</dbReference>
<comment type="subcellular location">
    <subcellularLocation>
        <location evidence="1">Cell membrane</location>
        <topology evidence="1">Multi-pass membrane protein</topology>
    </subcellularLocation>
</comment>
<keyword evidence="2" id="KW-1003">Cell membrane</keyword>
<keyword evidence="4 6" id="KW-1133">Transmembrane helix</keyword>
<dbReference type="PROSITE" id="PS50113">
    <property type="entry name" value="PAC"/>
    <property type="match status" value="1"/>
</dbReference>
<dbReference type="NCBIfam" id="TIGR00254">
    <property type="entry name" value="GGDEF"/>
    <property type="match status" value="1"/>
</dbReference>
<dbReference type="Proteomes" id="UP000238326">
    <property type="component" value="Unassembled WGS sequence"/>
</dbReference>
<evidence type="ECO:0000256" key="5">
    <source>
        <dbReference type="ARBA" id="ARBA00023136"/>
    </source>
</evidence>
<dbReference type="GO" id="GO:0003824">
    <property type="term" value="F:catalytic activity"/>
    <property type="evidence" value="ECO:0007669"/>
    <property type="project" value="UniProtKB-ARBA"/>
</dbReference>
<comment type="caution">
    <text evidence="9">The sequence shown here is derived from an EMBL/GenBank/DDBJ whole genome shotgun (WGS) entry which is preliminary data.</text>
</comment>
<dbReference type="NCBIfam" id="TIGR00229">
    <property type="entry name" value="sensory_box"/>
    <property type="match status" value="1"/>
</dbReference>
<dbReference type="FunFam" id="3.30.70.270:FF:000001">
    <property type="entry name" value="Diguanylate cyclase domain protein"/>
    <property type="match status" value="1"/>
</dbReference>
<dbReference type="InterPro" id="IPR001610">
    <property type="entry name" value="PAC"/>
</dbReference>
<evidence type="ECO:0000256" key="6">
    <source>
        <dbReference type="SAM" id="Phobius"/>
    </source>
</evidence>
<accession>A0A2S9KDQ5</accession>
<organism evidence="9 10">
    <name type="scientific">Malikia spinosa</name>
    <dbReference type="NCBI Taxonomy" id="86180"/>
    <lineage>
        <taxon>Bacteria</taxon>
        <taxon>Pseudomonadati</taxon>
        <taxon>Pseudomonadota</taxon>
        <taxon>Betaproteobacteria</taxon>
        <taxon>Burkholderiales</taxon>
        <taxon>Comamonadaceae</taxon>
        <taxon>Malikia</taxon>
    </lineage>
</organism>
<dbReference type="RefSeq" id="WP_105729882.1">
    <property type="nucleotide sequence ID" value="NZ_PVLR01000027.1"/>
</dbReference>
<dbReference type="GO" id="GO:0006355">
    <property type="term" value="P:regulation of DNA-templated transcription"/>
    <property type="evidence" value="ECO:0007669"/>
    <property type="project" value="InterPro"/>
</dbReference>
<evidence type="ECO:0000259" key="8">
    <source>
        <dbReference type="PROSITE" id="PS50887"/>
    </source>
</evidence>
<evidence type="ECO:0000256" key="2">
    <source>
        <dbReference type="ARBA" id="ARBA00022475"/>
    </source>
</evidence>
<evidence type="ECO:0000313" key="9">
    <source>
        <dbReference type="EMBL" id="PRD68554.1"/>
    </source>
</evidence>
<dbReference type="InterPro" id="IPR013767">
    <property type="entry name" value="PAS_fold"/>
</dbReference>
<dbReference type="OrthoDB" id="9813903at2"/>
<dbReference type="InterPro" id="IPR000160">
    <property type="entry name" value="GGDEF_dom"/>
</dbReference>
<keyword evidence="3 6" id="KW-0812">Transmembrane</keyword>
<dbReference type="SUPFAM" id="SSF55073">
    <property type="entry name" value="Nucleotide cyclase"/>
    <property type="match status" value="1"/>
</dbReference>
<evidence type="ECO:0008006" key="11">
    <source>
        <dbReference type="Google" id="ProtNLM"/>
    </source>
</evidence>
<dbReference type="CDD" id="cd01949">
    <property type="entry name" value="GGDEF"/>
    <property type="match status" value="1"/>
</dbReference>
<evidence type="ECO:0000256" key="1">
    <source>
        <dbReference type="ARBA" id="ARBA00004651"/>
    </source>
</evidence>
<evidence type="ECO:0000256" key="4">
    <source>
        <dbReference type="ARBA" id="ARBA00022989"/>
    </source>
</evidence>
<evidence type="ECO:0000256" key="3">
    <source>
        <dbReference type="ARBA" id="ARBA00022692"/>
    </source>
</evidence>
<dbReference type="Gene3D" id="3.30.450.20">
    <property type="entry name" value="PAS domain"/>
    <property type="match status" value="3"/>
</dbReference>
<evidence type="ECO:0000259" key="7">
    <source>
        <dbReference type="PROSITE" id="PS50113"/>
    </source>
</evidence>
<evidence type="ECO:0000313" key="10">
    <source>
        <dbReference type="Proteomes" id="UP000238326"/>
    </source>
</evidence>
<dbReference type="InterPro" id="IPR029787">
    <property type="entry name" value="Nucleotide_cyclase"/>
</dbReference>
<dbReference type="Pfam" id="PF02743">
    <property type="entry name" value="dCache_1"/>
    <property type="match status" value="1"/>
</dbReference>
<dbReference type="EMBL" id="PVLR01000027">
    <property type="protein sequence ID" value="PRD68554.1"/>
    <property type="molecule type" value="Genomic_DNA"/>
</dbReference>
<dbReference type="SMART" id="SM00267">
    <property type="entry name" value="GGDEF"/>
    <property type="match status" value="1"/>
</dbReference>
<dbReference type="PROSITE" id="PS50887">
    <property type="entry name" value="GGDEF"/>
    <property type="match status" value="1"/>
</dbReference>
<name>A0A2S9KDQ5_9BURK</name>
<keyword evidence="5 6" id="KW-0472">Membrane</keyword>